<accession>A0A8X6Y1Z2</accession>
<name>A0A8X6Y1Z2_9ARAC</name>
<evidence type="ECO:0000256" key="1">
    <source>
        <dbReference type="SAM" id="MobiDB-lite"/>
    </source>
</evidence>
<evidence type="ECO:0000313" key="3">
    <source>
        <dbReference type="EMBL" id="GFY62910.1"/>
    </source>
</evidence>
<gene>
    <name evidence="3" type="primary">PGBD4_213</name>
    <name evidence="3" type="ORF">TNIN_71171</name>
</gene>
<comment type="caution">
    <text evidence="3">The sequence shown here is derived from an EMBL/GenBank/DDBJ whole genome shotgun (WGS) entry which is preliminary data.</text>
</comment>
<feature type="compositionally biased region" description="Basic and acidic residues" evidence="1">
    <location>
        <begin position="87"/>
        <end position="101"/>
    </location>
</feature>
<reference evidence="3" key="1">
    <citation type="submission" date="2020-08" db="EMBL/GenBank/DDBJ databases">
        <title>Multicomponent nature underlies the extraordinary mechanical properties of spider dragline silk.</title>
        <authorList>
            <person name="Kono N."/>
            <person name="Nakamura H."/>
            <person name="Mori M."/>
            <person name="Yoshida Y."/>
            <person name="Ohtoshi R."/>
            <person name="Malay A.D."/>
            <person name="Moran D.A.P."/>
            <person name="Tomita M."/>
            <person name="Numata K."/>
            <person name="Arakawa K."/>
        </authorList>
    </citation>
    <scope>NUCLEOTIDE SEQUENCE</scope>
</reference>
<dbReference type="Proteomes" id="UP000886998">
    <property type="component" value="Unassembled WGS sequence"/>
</dbReference>
<protein>
    <submittedName>
        <fullName evidence="3">PiggyBac transposable element-derived protein 4</fullName>
    </submittedName>
</protein>
<proteinExistence type="predicted"/>
<keyword evidence="4" id="KW-1185">Reference proteome</keyword>
<evidence type="ECO:0000259" key="2">
    <source>
        <dbReference type="Pfam" id="PF13843"/>
    </source>
</evidence>
<feature type="region of interest" description="Disordered" evidence="1">
    <location>
        <begin position="1"/>
        <end position="28"/>
    </location>
</feature>
<sequence>MSNGHMGHTKPQEKRNPKGNAGKKLKKGEIIAFQRGKVTVMKWMDKIKVSLLSTIHNTEMEQIQVRSEMKEKPKIDMDYNNTMGGVDHMDQNLKSSEIIKG</sequence>
<dbReference type="PANTHER" id="PTHR46599:SF3">
    <property type="entry name" value="PIGGYBAC TRANSPOSABLE ELEMENT-DERIVED PROTEIN 4"/>
    <property type="match status" value="1"/>
</dbReference>
<dbReference type="EMBL" id="BMAV01014478">
    <property type="protein sequence ID" value="GFY62910.1"/>
    <property type="molecule type" value="Genomic_DNA"/>
</dbReference>
<feature type="region of interest" description="Disordered" evidence="1">
    <location>
        <begin position="82"/>
        <end position="101"/>
    </location>
</feature>
<organism evidence="3 4">
    <name type="scientific">Trichonephila inaurata madagascariensis</name>
    <dbReference type="NCBI Taxonomy" id="2747483"/>
    <lineage>
        <taxon>Eukaryota</taxon>
        <taxon>Metazoa</taxon>
        <taxon>Ecdysozoa</taxon>
        <taxon>Arthropoda</taxon>
        <taxon>Chelicerata</taxon>
        <taxon>Arachnida</taxon>
        <taxon>Araneae</taxon>
        <taxon>Araneomorphae</taxon>
        <taxon>Entelegynae</taxon>
        <taxon>Araneoidea</taxon>
        <taxon>Nephilidae</taxon>
        <taxon>Trichonephila</taxon>
        <taxon>Trichonephila inaurata</taxon>
    </lineage>
</organism>
<feature type="domain" description="PiggyBac transposable element-derived protein" evidence="2">
    <location>
        <begin position="6"/>
        <end position="95"/>
    </location>
</feature>
<dbReference type="AlphaFoldDB" id="A0A8X6Y1Z2"/>
<dbReference type="OrthoDB" id="6078215at2759"/>
<dbReference type="InterPro" id="IPR029526">
    <property type="entry name" value="PGBD"/>
</dbReference>
<dbReference type="Pfam" id="PF13843">
    <property type="entry name" value="DDE_Tnp_1_7"/>
    <property type="match status" value="1"/>
</dbReference>
<dbReference type="PANTHER" id="PTHR46599">
    <property type="entry name" value="PIGGYBAC TRANSPOSABLE ELEMENT-DERIVED PROTEIN 4"/>
    <property type="match status" value="1"/>
</dbReference>
<evidence type="ECO:0000313" key="4">
    <source>
        <dbReference type="Proteomes" id="UP000886998"/>
    </source>
</evidence>